<dbReference type="Proteomes" id="UP000606720">
    <property type="component" value="Unassembled WGS sequence"/>
</dbReference>
<keyword evidence="2" id="KW-1185">Reference proteome</keyword>
<evidence type="ECO:0000313" key="2">
    <source>
        <dbReference type="Proteomes" id="UP000606720"/>
    </source>
</evidence>
<sequence>MWKIRHIFDGDYGCEELAPGAKPMVSVTLINEAGEEKILSVEDEYLVSHQLDVGSEWVADRLVNIAEGGNERNS</sequence>
<proteinExistence type="predicted"/>
<dbReference type="EMBL" id="JACOPH010000006">
    <property type="protein sequence ID" value="MBC5714327.1"/>
    <property type="molecule type" value="Genomic_DNA"/>
</dbReference>
<dbReference type="AlphaFoldDB" id="A0A923LPZ8"/>
<dbReference type="RefSeq" id="WP_178052323.1">
    <property type="nucleotide sequence ID" value="NZ_JACOPH010000006.1"/>
</dbReference>
<organism evidence="1 2">
    <name type="scientific">Roseburia zhanii</name>
    <dbReference type="NCBI Taxonomy" id="2763064"/>
    <lineage>
        <taxon>Bacteria</taxon>
        <taxon>Bacillati</taxon>
        <taxon>Bacillota</taxon>
        <taxon>Clostridia</taxon>
        <taxon>Lachnospirales</taxon>
        <taxon>Lachnospiraceae</taxon>
        <taxon>Roseburia</taxon>
    </lineage>
</organism>
<reference evidence="1" key="1">
    <citation type="submission" date="2020-08" db="EMBL/GenBank/DDBJ databases">
        <title>Genome public.</title>
        <authorList>
            <person name="Liu C."/>
            <person name="Sun Q."/>
        </authorList>
    </citation>
    <scope>NUCLEOTIDE SEQUENCE</scope>
    <source>
        <strain evidence="1">BX1005</strain>
    </source>
</reference>
<evidence type="ECO:0000313" key="1">
    <source>
        <dbReference type="EMBL" id="MBC5714327.1"/>
    </source>
</evidence>
<accession>A0A923LPZ8</accession>
<gene>
    <name evidence="1" type="ORF">H8S17_08900</name>
</gene>
<name>A0A923LPZ8_9FIRM</name>
<protein>
    <submittedName>
        <fullName evidence="1">Uncharacterized protein</fullName>
    </submittedName>
</protein>
<comment type="caution">
    <text evidence="1">The sequence shown here is derived from an EMBL/GenBank/DDBJ whole genome shotgun (WGS) entry which is preliminary data.</text>
</comment>